<feature type="transmembrane region" description="Helical" evidence="8">
    <location>
        <begin position="540"/>
        <end position="560"/>
    </location>
</feature>
<sequence>MSINLLFLLALFPILLAAIMLVGFRLSARITMPVTFVLTSVLAYIFWEMSLLTIVAATIQGFFITFDILYIVFAAILLLNLLKYSGGVDTIRNGFQGISADRRVQVIIIVWLFGSFIEGAAGFGTPAAIVAPLLVALGFPALAAVVLGMMVQSTAVTFGAVGTPILVGIRGGLESPELTSRLDLLGWEFSEVLLKVTANAAIIHAVVGTLMPFLMVLMLCRFFGKNRSWREGLQIFPFALFAGFCFTLPYLITGIYLGPEFPSLIGSLVGLALVVTAAKIGFLVPRKVWGLEASDAWPPAWKGTLNIPAAGSKNSVARVTLIKAWMPYVFLAILLVISRLPQLPVKAWLTGISFGLEGILGTNISGSSTPFYLPGTILLLVCCMTYFLHQMKGASVKLALRDSGLMILKAGAVLLFAVAMVRVYINSGENDSGLVAMPILMAEWTAGKVGMIYPFFAPMIGALGAFIAGSNTVSNLMFSLFQYGVADKLGMAPTWILALQAVGAAAGNMIAIHNVVAASATVGLLGKEGSVLRKTVLPTLYYLIFTGLIGMLLIGLIGVVDRFLINV</sequence>
<feature type="transmembrane region" description="Helical" evidence="8">
    <location>
        <begin position="36"/>
        <end position="56"/>
    </location>
</feature>
<feature type="transmembrane region" description="Helical" evidence="8">
    <location>
        <begin position="451"/>
        <end position="473"/>
    </location>
</feature>
<keyword evidence="6 8" id="KW-1133">Transmembrane helix</keyword>
<evidence type="ECO:0000313" key="10">
    <source>
        <dbReference type="Proteomes" id="UP000649799"/>
    </source>
</evidence>
<proteinExistence type="inferred from homology"/>
<feature type="transmembrane region" description="Helical" evidence="8">
    <location>
        <begin position="6"/>
        <end position="24"/>
    </location>
</feature>
<dbReference type="EMBL" id="JAANYN010000004">
    <property type="protein sequence ID" value="NHE57427.1"/>
    <property type="molecule type" value="Genomic_DNA"/>
</dbReference>
<evidence type="ECO:0000256" key="5">
    <source>
        <dbReference type="ARBA" id="ARBA00022692"/>
    </source>
</evidence>
<dbReference type="PANTHER" id="PTHR30003:SF0">
    <property type="entry name" value="GLYCOLATE PERMEASE GLCA-RELATED"/>
    <property type="match status" value="1"/>
</dbReference>
<evidence type="ECO:0000256" key="6">
    <source>
        <dbReference type="ARBA" id="ARBA00022989"/>
    </source>
</evidence>
<feature type="transmembrane region" description="Helical" evidence="8">
    <location>
        <begin position="129"/>
        <end position="148"/>
    </location>
</feature>
<comment type="function">
    <text evidence="8">Uptake of L-lactate across the membrane. Can also transport D-lactate and glycolate.</text>
</comment>
<evidence type="ECO:0000256" key="3">
    <source>
        <dbReference type="ARBA" id="ARBA00022448"/>
    </source>
</evidence>
<dbReference type="Proteomes" id="UP000649799">
    <property type="component" value="Unassembled WGS sequence"/>
</dbReference>
<feature type="transmembrane region" description="Helical" evidence="8">
    <location>
        <begin position="264"/>
        <end position="284"/>
    </location>
</feature>
<feature type="transmembrane region" description="Helical" evidence="8">
    <location>
        <begin position="321"/>
        <end position="340"/>
    </location>
</feature>
<keyword evidence="5 8" id="KW-0812">Transmembrane</keyword>
<feature type="transmembrane region" description="Helical" evidence="8">
    <location>
        <begin position="494"/>
        <end position="520"/>
    </location>
</feature>
<organism evidence="9 10">
    <name type="scientific">Cyclobacterium plantarum</name>
    <dbReference type="NCBI Taxonomy" id="2716263"/>
    <lineage>
        <taxon>Bacteria</taxon>
        <taxon>Pseudomonadati</taxon>
        <taxon>Bacteroidota</taxon>
        <taxon>Cytophagia</taxon>
        <taxon>Cytophagales</taxon>
        <taxon>Cyclobacteriaceae</taxon>
        <taxon>Cyclobacterium</taxon>
    </lineage>
</organism>
<feature type="transmembrane region" description="Helical" evidence="8">
    <location>
        <begin position="235"/>
        <end position="258"/>
    </location>
</feature>
<feature type="transmembrane region" description="Helical" evidence="8">
    <location>
        <begin position="371"/>
        <end position="388"/>
    </location>
</feature>
<dbReference type="PANTHER" id="PTHR30003">
    <property type="entry name" value="L-LACTATE PERMEASE"/>
    <property type="match status" value="1"/>
</dbReference>
<keyword evidence="7 8" id="KW-0472">Membrane</keyword>
<gene>
    <name evidence="9" type="ORF">G9Q97_11470</name>
</gene>
<evidence type="ECO:0000256" key="2">
    <source>
        <dbReference type="ARBA" id="ARBA00010100"/>
    </source>
</evidence>
<evidence type="ECO:0000313" key="9">
    <source>
        <dbReference type="EMBL" id="NHE57427.1"/>
    </source>
</evidence>
<accession>A0ABX0HB94</accession>
<dbReference type="RefSeq" id="WP_166146941.1">
    <property type="nucleotide sequence ID" value="NZ_JAANYN010000004.1"/>
</dbReference>
<reference evidence="9 10" key="1">
    <citation type="submission" date="2020-03" db="EMBL/GenBank/DDBJ databases">
        <title>Cyclobacterium plantarum sp. nov., a marine bacterium isolated from a coastal-marine wetland.</title>
        <authorList>
            <person name="Sanchez-Porro C."/>
            <person name="Ventosa A."/>
            <person name="Amoozegar M."/>
        </authorList>
    </citation>
    <scope>NUCLEOTIDE SEQUENCE [LARGE SCALE GENOMIC DNA]</scope>
    <source>
        <strain evidence="9 10">GBPx2</strain>
    </source>
</reference>
<dbReference type="InterPro" id="IPR003804">
    <property type="entry name" value="Lactate_perm"/>
</dbReference>
<name>A0ABX0HB94_9BACT</name>
<evidence type="ECO:0000256" key="8">
    <source>
        <dbReference type="RuleBase" id="RU365092"/>
    </source>
</evidence>
<comment type="caution">
    <text evidence="8">Lacks conserved residue(s) required for the propagation of feature annotation.</text>
</comment>
<comment type="caution">
    <text evidence="9">The sequence shown here is derived from an EMBL/GenBank/DDBJ whole genome shotgun (WGS) entry which is preliminary data.</text>
</comment>
<evidence type="ECO:0000256" key="1">
    <source>
        <dbReference type="ARBA" id="ARBA00004651"/>
    </source>
</evidence>
<keyword evidence="4 8" id="KW-1003">Cell membrane</keyword>
<feature type="transmembrane region" description="Helical" evidence="8">
    <location>
        <begin position="408"/>
        <end position="425"/>
    </location>
</feature>
<feature type="transmembrane region" description="Helical" evidence="8">
    <location>
        <begin position="201"/>
        <end position="223"/>
    </location>
</feature>
<dbReference type="NCBIfam" id="TIGR00795">
    <property type="entry name" value="lctP"/>
    <property type="match status" value="1"/>
</dbReference>
<feature type="transmembrane region" description="Helical" evidence="8">
    <location>
        <begin position="103"/>
        <end position="123"/>
    </location>
</feature>
<keyword evidence="10" id="KW-1185">Reference proteome</keyword>
<comment type="similarity">
    <text evidence="2 8">Belongs to the lactate permease family.</text>
</comment>
<comment type="subcellular location">
    <subcellularLocation>
        <location evidence="1 8">Cell membrane</location>
        <topology evidence="1 8">Multi-pass membrane protein</topology>
    </subcellularLocation>
</comment>
<feature type="transmembrane region" description="Helical" evidence="8">
    <location>
        <begin position="155"/>
        <end position="173"/>
    </location>
</feature>
<evidence type="ECO:0000256" key="4">
    <source>
        <dbReference type="ARBA" id="ARBA00022475"/>
    </source>
</evidence>
<protein>
    <recommendedName>
        <fullName evidence="8">L-lactate permease</fullName>
    </recommendedName>
</protein>
<evidence type="ECO:0000256" key="7">
    <source>
        <dbReference type="ARBA" id="ARBA00023136"/>
    </source>
</evidence>
<feature type="transmembrane region" description="Helical" evidence="8">
    <location>
        <begin position="62"/>
        <end position="82"/>
    </location>
</feature>
<keyword evidence="3 8" id="KW-0813">Transport</keyword>
<dbReference type="Pfam" id="PF02652">
    <property type="entry name" value="Lactate_perm"/>
    <property type="match status" value="1"/>
</dbReference>